<keyword evidence="6" id="KW-0560">Oxidoreductase</keyword>
<dbReference type="PANTHER" id="PTHR11552">
    <property type="entry name" value="GLUCOSE-METHANOL-CHOLINE GMC OXIDOREDUCTASE"/>
    <property type="match status" value="1"/>
</dbReference>
<dbReference type="Gene3D" id="3.50.50.60">
    <property type="entry name" value="FAD/NAD(P)-binding domain"/>
    <property type="match status" value="1"/>
</dbReference>
<name>A0A4S8MMX2_DENBC</name>
<proteinExistence type="inferred from homology"/>
<reference evidence="8 9" key="1">
    <citation type="journal article" date="2019" name="Nat. Ecol. Evol.">
        <title>Megaphylogeny resolves global patterns of mushroom evolution.</title>
        <authorList>
            <person name="Varga T."/>
            <person name="Krizsan K."/>
            <person name="Foldi C."/>
            <person name="Dima B."/>
            <person name="Sanchez-Garcia M."/>
            <person name="Sanchez-Ramirez S."/>
            <person name="Szollosi G.J."/>
            <person name="Szarkandi J.G."/>
            <person name="Papp V."/>
            <person name="Albert L."/>
            <person name="Andreopoulos W."/>
            <person name="Angelini C."/>
            <person name="Antonin V."/>
            <person name="Barry K.W."/>
            <person name="Bougher N.L."/>
            <person name="Buchanan P."/>
            <person name="Buyck B."/>
            <person name="Bense V."/>
            <person name="Catcheside P."/>
            <person name="Chovatia M."/>
            <person name="Cooper J."/>
            <person name="Damon W."/>
            <person name="Desjardin D."/>
            <person name="Finy P."/>
            <person name="Geml J."/>
            <person name="Haridas S."/>
            <person name="Hughes K."/>
            <person name="Justo A."/>
            <person name="Karasinski D."/>
            <person name="Kautmanova I."/>
            <person name="Kiss B."/>
            <person name="Kocsube S."/>
            <person name="Kotiranta H."/>
            <person name="LaButti K.M."/>
            <person name="Lechner B.E."/>
            <person name="Liimatainen K."/>
            <person name="Lipzen A."/>
            <person name="Lukacs Z."/>
            <person name="Mihaltcheva S."/>
            <person name="Morgado L.N."/>
            <person name="Niskanen T."/>
            <person name="Noordeloos M.E."/>
            <person name="Ohm R.A."/>
            <person name="Ortiz-Santana B."/>
            <person name="Ovrebo C."/>
            <person name="Racz N."/>
            <person name="Riley R."/>
            <person name="Savchenko A."/>
            <person name="Shiryaev A."/>
            <person name="Soop K."/>
            <person name="Spirin V."/>
            <person name="Szebenyi C."/>
            <person name="Tomsovsky M."/>
            <person name="Tulloss R.E."/>
            <person name="Uehling J."/>
            <person name="Grigoriev I.V."/>
            <person name="Vagvolgyi C."/>
            <person name="Papp T."/>
            <person name="Martin F.M."/>
            <person name="Miettinen O."/>
            <person name="Hibbett D.S."/>
            <person name="Nagy L.G."/>
        </authorList>
    </citation>
    <scope>NUCLEOTIDE SEQUENCE [LARGE SCALE GENOMIC DNA]</scope>
    <source>
        <strain evidence="8 9">CBS 962.96</strain>
    </source>
</reference>
<keyword evidence="4" id="KW-0732">Signal</keyword>
<gene>
    <name evidence="8" type="ORF">K435DRAFT_791142</name>
</gene>
<evidence type="ECO:0000256" key="2">
    <source>
        <dbReference type="ARBA" id="ARBA00010790"/>
    </source>
</evidence>
<dbReference type="GO" id="GO:0050660">
    <property type="term" value="F:flavin adenine dinucleotide binding"/>
    <property type="evidence" value="ECO:0007669"/>
    <property type="project" value="InterPro"/>
</dbReference>
<dbReference type="InterPro" id="IPR036188">
    <property type="entry name" value="FAD/NAD-bd_sf"/>
</dbReference>
<protein>
    <submittedName>
        <fullName evidence="8">Uncharacterized protein</fullName>
    </submittedName>
</protein>
<comment type="cofactor">
    <cofactor evidence="1">
        <name>FAD</name>
        <dbReference type="ChEBI" id="CHEBI:57692"/>
    </cofactor>
</comment>
<dbReference type="OrthoDB" id="269227at2759"/>
<keyword evidence="3" id="KW-0285">Flavoprotein</keyword>
<dbReference type="AlphaFoldDB" id="A0A4S8MMX2"/>
<evidence type="ECO:0000256" key="1">
    <source>
        <dbReference type="ARBA" id="ARBA00001974"/>
    </source>
</evidence>
<dbReference type="Gene3D" id="3.30.560.10">
    <property type="entry name" value="Glucose Oxidase, domain 3"/>
    <property type="match status" value="1"/>
</dbReference>
<accession>A0A4S8MMX2</accession>
<sequence>MSNPIADASNGGGIAGLAVVNHLLENGDKQVLVLEAGPNANNLPEVFVPGLIGAGEALTTLNWAYTTVPQTHLNGRVLTINAGKLLGRSTAINRMIFNPRAERRNKTLGNPQRLLMDLGTADAVAWTSRDAIVEGEGLEDRGEIPKPRSNNGSDHRTVFIPVFTPLLGYGKGTKSRPFVRSGSRNKWRKIRIDGLLRWIEEQESWCCRGFETTMSWKEAVLRFQFGEPPYSLHRVSSLYSVASARIEESNQSHEYMLLRDLAQDIRGDIIAMGEGCQMRTLWQVLEKI</sequence>
<evidence type="ECO:0000256" key="3">
    <source>
        <dbReference type="ARBA" id="ARBA00022630"/>
    </source>
</evidence>
<dbReference type="Proteomes" id="UP000297245">
    <property type="component" value="Unassembled WGS sequence"/>
</dbReference>
<dbReference type="SUPFAM" id="SSF51905">
    <property type="entry name" value="FAD/NAD(P)-binding domain"/>
    <property type="match status" value="1"/>
</dbReference>
<dbReference type="PANTHER" id="PTHR11552:SF201">
    <property type="entry name" value="GLUCOSE-METHANOL-CHOLINE OXIDOREDUCTASE N-TERMINAL DOMAIN-CONTAINING PROTEIN"/>
    <property type="match status" value="1"/>
</dbReference>
<evidence type="ECO:0000256" key="7">
    <source>
        <dbReference type="ARBA" id="ARBA00023180"/>
    </source>
</evidence>
<dbReference type="GO" id="GO:0016491">
    <property type="term" value="F:oxidoreductase activity"/>
    <property type="evidence" value="ECO:0007669"/>
    <property type="project" value="UniProtKB-KW"/>
</dbReference>
<evidence type="ECO:0000256" key="5">
    <source>
        <dbReference type="ARBA" id="ARBA00022827"/>
    </source>
</evidence>
<evidence type="ECO:0000313" key="9">
    <source>
        <dbReference type="Proteomes" id="UP000297245"/>
    </source>
</evidence>
<evidence type="ECO:0000256" key="6">
    <source>
        <dbReference type="ARBA" id="ARBA00023002"/>
    </source>
</evidence>
<dbReference type="InterPro" id="IPR012132">
    <property type="entry name" value="GMC_OxRdtase"/>
</dbReference>
<organism evidence="8 9">
    <name type="scientific">Dendrothele bispora (strain CBS 962.96)</name>
    <dbReference type="NCBI Taxonomy" id="1314807"/>
    <lineage>
        <taxon>Eukaryota</taxon>
        <taxon>Fungi</taxon>
        <taxon>Dikarya</taxon>
        <taxon>Basidiomycota</taxon>
        <taxon>Agaricomycotina</taxon>
        <taxon>Agaricomycetes</taxon>
        <taxon>Agaricomycetidae</taxon>
        <taxon>Agaricales</taxon>
        <taxon>Agaricales incertae sedis</taxon>
        <taxon>Dendrothele</taxon>
    </lineage>
</organism>
<evidence type="ECO:0000313" key="8">
    <source>
        <dbReference type="EMBL" id="THV04267.1"/>
    </source>
</evidence>
<keyword evidence="5" id="KW-0274">FAD</keyword>
<evidence type="ECO:0000256" key="4">
    <source>
        <dbReference type="ARBA" id="ARBA00022729"/>
    </source>
</evidence>
<keyword evidence="9" id="KW-1185">Reference proteome</keyword>
<comment type="similarity">
    <text evidence="2">Belongs to the GMC oxidoreductase family.</text>
</comment>
<dbReference type="EMBL" id="ML179058">
    <property type="protein sequence ID" value="THV04267.1"/>
    <property type="molecule type" value="Genomic_DNA"/>
</dbReference>
<keyword evidence="7" id="KW-0325">Glycoprotein</keyword>